<evidence type="ECO:0008006" key="3">
    <source>
        <dbReference type="Google" id="ProtNLM"/>
    </source>
</evidence>
<reference evidence="1" key="1">
    <citation type="submission" date="2022-03" db="EMBL/GenBank/DDBJ databases">
        <authorList>
            <person name="Martin H S."/>
        </authorList>
    </citation>
    <scope>NUCLEOTIDE SEQUENCE</scope>
</reference>
<evidence type="ECO:0000313" key="1">
    <source>
        <dbReference type="EMBL" id="CAH2074588.1"/>
    </source>
</evidence>
<dbReference type="EMBL" id="OW152819">
    <property type="protein sequence ID" value="CAH2074588.1"/>
    <property type="molecule type" value="Genomic_DNA"/>
</dbReference>
<proteinExistence type="predicted"/>
<feature type="non-terminal residue" evidence="1">
    <location>
        <position position="163"/>
    </location>
</feature>
<evidence type="ECO:0000313" key="2">
    <source>
        <dbReference type="Proteomes" id="UP000837857"/>
    </source>
</evidence>
<organism evidence="1 2">
    <name type="scientific">Iphiclides podalirius</name>
    <name type="common">scarce swallowtail</name>
    <dbReference type="NCBI Taxonomy" id="110791"/>
    <lineage>
        <taxon>Eukaryota</taxon>
        <taxon>Metazoa</taxon>
        <taxon>Ecdysozoa</taxon>
        <taxon>Arthropoda</taxon>
        <taxon>Hexapoda</taxon>
        <taxon>Insecta</taxon>
        <taxon>Pterygota</taxon>
        <taxon>Neoptera</taxon>
        <taxon>Endopterygota</taxon>
        <taxon>Lepidoptera</taxon>
        <taxon>Glossata</taxon>
        <taxon>Ditrysia</taxon>
        <taxon>Papilionoidea</taxon>
        <taxon>Papilionidae</taxon>
        <taxon>Papilioninae</taxon>
        <taxon>Iphiclides</taxon>
    </lineage>
</organism>
<name>A0ABN8J5P6_9NEOP</name>
<protein>
    <recommendedName>
        <fullName evidence="3">Ribosomal protein S7</fullName>
    </recommendedName>
</protein>
<keyword evidence="2" id="KW-1185">Reference proteome</keyword>
<gene>
    <name evidence="1" type="ORF">IPOD504_LOCUS16145</name>
</gene>
<accession>A0ABN8J5P6</accession>
<dbReference type="Proteomes" id="UP000837857">
    <property type="component" value="Chromosome 7"/>
</dbReference>
<sequence length="163" mass="18259">MAVALPPFNKVGPDYVTHQTKRGVLPRVGATTLQCCFHKLLWEQSKLAIVENRHNNDPSRAKNLLNKAALRIVKTHGARSDDTDHRSQPHQCFLDSRLPLRRWRNGCTKDKKHPSGISEIKRAAITGLITGGSKPADPSSGRLTYCRRMLRSRRDGPAKIGTY</sequence>